<evidence type="ECO:0000313" key="1">
    <source>
        <dbReference type="EMBL" id="MCW3160815.1"/>
    </source>
</evidence>
<dbReference type="RefSeq" id="WP_264742760.1">
    <property type="nucleotide sequence ID" value="NZ_JAPDHV010000002.1"/>
</dbReference>
<dbReference type="Proteomes" id="UP001163719">
    <property type="component" value="Unassembled WGS sequence"/>
</dbReference>
<evidence type="ECO:0000313" key="2">
    <source>
        <dbReference type="Proteomes" id="UP001163719"/>
    </source>
</evidence>
<reference evidence="1" key="1">
    <citation type="submission" date="2022-10" db="EMBL/GenBank/DDBJ databases">
        <title>Chryseobacterium babae sp. nov. isolated from the gut of the beetle Oryctes rhinoceros, and Chryseobacterium kimseyorum sp. nov., isolated from a stick insect rearing cage.</title>
        <authorList>
            <person name="Shelomi M."/>
            <person name="Han C.-J."/>
            <person name="Chen W.-M."/>
            <person name="Chen H.-K."/>
            <person name="Liaw S.-J."/>
            <person name="Muhle E."/>
            <person name="Clermont D."/>
        </authorList>
    </citation>
    <scope>NUCLEOTIDE SEQUENCE</scope>
    <source>
        <strain evidence="1">WLa1L2M3</strain>
    </source>
</reference>
<keyword evidence="2" id="KW-1185">Reference proteome</keyword>
<accession>A0ABT3HM00</accession>
<comment type="caution">
    <text evidence="1">The sequence shown here is derived from an EMBL/GenBank/DDBJ whole genome shotgun (WGS) entry which is preliminary data.</text>
</comment>
<gene>
    <name evidence="1" type="ORF">OH806_05980</name>
</gene>
<evidence type="ECO:0008006" key="3">
    <source>
        <dbReference type="Google" id="ProtNLM"/>
    </source>
</evidence>
<sequence length="151" mass="17249">MKKLIIICISFILANSCSRNDSTESSDTNESNLIGVWKKSKEVIYSGKNNQVLATYYPADDCEKKSTSEFTGDGKLITKEFYLNSNNACVSSPTQTKSYYYDSSTKKININNAFYGDILKLTTGEYECRVNYHYDHNGDGIDDNYVEYYYK</sequence>
<dbReference type="EMBL" id="JAPDHV010000002">
    <property type="protein sequence ID" value="MCW3160815.1"/>
    <property type="molecule type" value="Genomic_DNA"/>
</dbReference>
<protein>
    <recommendedName>
        <fullName evidence="3">Lipocalin-like domain-containing protein</fullName>
    </recommendedName>
</protein>
<organism evidence="1 2">
    <name type="scientific">Chryseobacterium oryctis</name>
    <dbReference type="NCBI Taxonomy" id="2952618"/>
    <lineage>
        <taxon>Bacteria</taxon>
        <taxon>Pseudomonadati</taxon>
        <taxon>Bacteroidota</taxon>
        <taxon>Flavobacteriia</taxon>
        <taxon>Flavobacteriales</taxon>
        <taxon>Weeksellaceae</taxon>
        <taxon>Chryseobacterium group</taxon>
        <taxon>Chryseobacterium</taxon>
    </lineage>
</organism>
<proteinExistence type="predicted"/>
<name>A0ABT3HM00_9FLAO</name>